<organism evidence="1 2">
    <name type="scientific">Halobium palmae</name>
    <dbReference type="NCBI Taxonomy" id="1776492"/>
    <lineage>
        <taxon>Archaea</taxon>
        <taxon>Methanobacteriati</taxon>
        <taxon>Methanobacteriota</taxon>
        <taxon>Stenosarchaea group</taxon>
        <taxon>Halobacteria</taxon>
        <taxon>Halobacteriales</taxon>
        <taxon>Haloferacaceae</taxon>
        <taxon>Halobium</taxon>
    </lineage>
</organism>
<evidence type="ECO:0000313" key="2">
    <source>
        <dbReference type="Proteomes" id="UP001596328"/>
    </source>
</evidence>
<name>A0ABD5RYE5_9EURY</name>
<dbReference type="InterPro" id="IPR055998">
    <property type="entry name" value="DUF7576"/>
</dbReference>
<protein>
    <recommendedName>
        <fullName evidence="3">Small CPxCG-related zinc finger protein</fullName>
    </recommendedName>
</protein>
<sequence>MGLAEFTGLTPSGYEERTIERVSRHHRWDVDREAWSDCTNCGSELRLRDRHLLVTLGPGTDLETDRVHLCDERCLTEWVGIE</sequence>
<reference evidence="1 2" key="1">
    <citation type="journal article" date="2019" name="Int. J. Syst. Evol. Microbiol.">
        <title>The Global Catalogue of Microorganisms (GCM) 10K type strain sequencing project: providing services to taxonomists for standard genome sequencing and annotation.</title>
        <authorList>
            <consortium name="The Broad Institute Genomics Platform"/>
            <consortium name="The Broad Institute Genome Sequencing Center for Infectious Disease"/>
            <person name="Wu L."/>
            <person name="Ma J."/>
        </authorList>
    </citation>
    <scope>NUCLEOTIDE SEQUENCE [LARGE SCALE GENOMIC DNA]</scope>
    <source>
        <strain evidence="1 2">NBRC 111368</strain>
    </source>
</reference>
<dbReference type="AlphaFoldDB" id="A0ABD5RYE5"/>
<proteinExistence type="predicted"/>
<evidence type="ECO:0008006" key="3">
    <source>
        <dbReference type="Google" id="ProtNLM"/>
    </source>
</evidence>
<evidence type="ECO:0000313" key="1">
    <source>
        <dbReference type="EMBL" id="MFC6724277.1"/>
    </source>
</evidence>
<comment type="caution">
    <text evidence="1">The sequence shown here is derived from an EMBL/GenBank/DDBJ whole genome shotgun (WGS) entry which is preliminary data.</text>
</comment>
<dbReference type="Pfam" id="PF24461">
    <property type="entry name" value="DUF7576"/>
    <property type="match status" value="1"/>
</dbReference>
<gene>
    <name evidence="1" type="ORF">ACFQE1_07800</name>
</gene>
<dbReference type="EMBL" id="JBHSWU010000138">
    <property type="protein sequence ID" value="MFC6724277.1"/>
    <property type="molecule type" value="Genomic_DNA"/>
</dbReference>
<dbReference type="Proteomes" id="UP001596328">
    <property type="component" value="Unassembled WGS sequence"/>
</dbReference>
<accession>A0ABD5RYE5</accession>
<keyword evidence="2" id="KW-1185">Reference proteome</keyword>